<evidence type="ECO:0000256" key="1">
    <source>
        <dbReference type="ARBA" id="ARBA00004141"/>
    </source>
</evidence>
<feature type="transmembrane region" description="Helical" evidence="9">
    <location>
        <begin position="446"/>
        <end position="468"/>
    </location>
</feature>
<dbReference type="EMBL" id="KZ678142">
    <property type="protein sequence ID" value="PSN62285.1"/>
    <property type="molecule type" value="Genomic_DNA"/>
</dbReference>
<feature type="transmembrane region" description="Helical" evidence="9">
    <location>
        <begin position="160"/>
        <end position="181"/>
    </location>
</feature>
<keyword evidence="11" id="KW-1185">Reference proteome</keyword>
<keyword evidence="4 7" id="KW-0812">Transmembrane</keyword>
<evidence type="ECO:0000256" key="8">
    <source>
        <dbReference type="SAM" id="MobiDB-lite"/>
    </source>
</evidence>
<feature type="transmembrane region" description="Helical" evidence="9">
    <location>
        <begin position="553"/>
        <end position="574"/>
    </location>
</feature>
<evidence type="ECO:0000256" key="6">
    <source>
        <dbReference type="ARBA" id="ARBA00023136"/>
    </source>
</evidence>
<feature type="transmembrane region" description="Helical" evidence="9">
    <location>
        <begin position="372"/>
        <end position="389"/>
    </location>
</feature>
<feature type="transmembrane region" description="Helical" evidence="9">
    <location>
        <begin position="129"/>
        <end position="148"/>
    </location>
</feature>
<protein>
    <submittedName>
        <fullName evidence="10">PTR2-domain-containing protein</fullName>
    </submittedName>
</protein>
<dbReference type="Gene3D" id="1.20.1250.20">
    <property type="entry name" value="MFS general substrate transporter like domains"/>
    <property type="match status" value="1"/>
</dbReference>
<evidence type="ECO:0000256" key="9">
    <source>
        <dbReference type="SAM" id="Phobius"/>
    </source>
</evidence>
<organism evidence="10 11">
    <name type="scientific">Corynespora cassiicola Philippines</name>
    <dbReference type="NCBI Taxonomy" id="1448308"/>
    <lineage>
        <taxon>Eukaryota</taxon>
        <taxon>Fungi</taxon>
        <taxon>Dikarya</taxon>
        <taxon>Ascomycota</taxon>
        <taxon>Pezizomycotina</taxon>
        <taxon>Dothideomycetes</taxon>
        <taxon>Pleosporomycetidae</taxon>
        <taxon>Pleosporales</taxon>
        <taxon>Corynesporascaceae</taxon>
        <taxon>Corynespora</taxon>
    </lineage>
</organism>
<feature type="transmembrane region" description="Helical" evidence="9">
    <location>
        <begin position="488"/>
        <end position="512"/>
    </location>
</feature>
<proteinExistence type="inferred from homology"/>
<dbReference type="SUPFAM" id="SSF103473">
    <property type="entry name" value="MFS general substrate transporter"/>
    <property type="match status" value="1"/>
</dbReference>
<accession>A0A2T2NA15</accession>
<feature type="transmembrane region" description="Helical" evidence="9">
    <location>
        <begin position="274"/>
        <end position="293"/>
    </location>
</feature>
<sequence length="611" mass="67314">MASGAPLDLVEAANADVPGLAKGMTEEKPLGNLDSATSSRELGPNGEEYPTLEEMNTLRRVYGKINWMIYIIGIVEMCERFAYYGTTAVFVNFIQQPLPETGPFPSAGAAGTDGQAGALGMGQRASTGLVQFNSFFSYVMPMVGGYLADEKWGRLKTINVAIFIATIGHILIIIAAIPQVIANPNGALAAFIIGLILFGTGVGFFKCNISPLIAEQYEASHPRPYIRTEPNGERVIVDPGITISRIYVRYYLLINIGALVGQISMVYAEKYVGFWLSYLLPTILFIFCPLLTIGCSKYYVRRPPVGDVLVKASKLYGLAMKGRWSLNPIATVRNLAAPDIWEKVKPSNMANKPSWMTFDDAWVDEVRRGFKACYVFLWYPIFWLPYGQMTTNLVSQAATMKLGGVPNDVIHNLNPFTLIIFIPIFDKFIYPGLARIGFNFTPLKKVHAGFFCACLSMVVAALIQHFIYDQSPCGKSASSCEEELPLTVWVQTPAYILIAFSEIFASITGLEYAFTKAPRNMRSLITGVFWFTHAFSSAIAQAFVPLAGDPLLVWLYVTIAIITAIGGLGFWWNFRTLDKEDDKLNALPEGGYASDDAANAKIIDEPHVQKA</sequence>
<dbReference type="PANTHER" id="PTHR11654">
    <property type="entry name" value="OLIGOPEPTIDE TRANSPORTER-RELATED"/>
    <property type="match status" value="1"/>
</dbReference>
<reference evidence="10 11" key="1">
    <citation type="journal article" date="2018" name="Front. Microbiol.">
        <title>Genome-Wide Analysis of Corynespora cassiicola Leaf Fall Disease Putative Effectors.</title>
        <authorList>
            <person name="Lopez D."/>
            <person name="Ribeiro S."/>
            <person name="Label P."/>
            <person name="Fumanal B."/>
            <person name="Venisse J.S."/>
            <person name="Kohler A."/>
            <person name="de Oliveira R.R."/>
            <person name="Labutti K."/>
            <person name="Lipzen A."/>
            <person name="Lail K."/>
            <person name="Bauer D."/>
            <person name="Ohm R.A."/>
            <person name="Barry K.W."/>
            <person name="Spatafora J."/>
            <person name="Grigoriev I.V."/>
            <person name="Martin F.M."/>
            <person name="Pujade-Renaud V."/>
        </authorList>
    </citation>
    <scope>NUCLEOTIDE SEQUENCE [LARGE SCALE GENOMIC DNA]</scope>
    <source>
        <strain evidence="10 11">Philippines</strain>
    </source>
</reference>
<feature type="transmembrane region" description="Helical" evidence="9">
    <location>
        <begin position="187"/>
        <end position="205"/>
    </location>
</feature>
<evidence type="ECO:0000256" key="3">
    <source>
        <dbReference type="ARBA" id="ARBA00022448"/>
    </source>
</evidence>
<keyword evidence="5 9" id="KW-1133">Transmembrane helix</keyword>
<dbReference type="Proteomes" id="UP000240883">
    <property type="component" value="Unassembled WGS sequence"/>
</dbReference>
<dbReference type="FunFam" id="1.20.1250.20:FF:000085">
    <property type="entry name" value="MFS peptide transporter Ptr2"/>
    <property type="match status" value="1"/>
</dbReference>
<dbReference type="GO" id="GO:0005886">
    <property type="term" value="C:plasma membrane"/>
    <property type="evidence" value="ECO:0007669"/>
    <property type="project" value="UniProtKB-ARBA"/>
</dbReference>
<dbReference type="Pfam" id="PF00854">
    <property type="entry name" value="PTR2"/>
    <property type="match status" value="1"/>
</dbReference>
<evidence type="ECO:0000313" key="11">
    <source>
        <dbReference type="Proteomes" id="UP000240883"/>
    </source>
</evidence>
<name>A0A2T2NA15_CORCC</name>
<dbReference type="AlphaFoldDB" id="A0A2T2NA15"/>
<dbReference type="OrthoDB" id="8904098at2759"/>
<evidence type="ECO:0000256" key="7">
    <source>
        <dbReference type="RuleBase" id="RU003755"/>
    </source>
</evidence>
<feature type="transmembrane region" description="Helical" evidence="9">
    <location>
        <begin position="250"/>
        <end position="268"/>
    </location>
</feature>
<dbReference type="InterPro" id="IPR000109">
    <property type="entry name" value="POT_fam"/>
</dbReference>
<comment type="similarity">
    <text evidence="2 7">Belongs to the major facilitator superfamily. Proton-dependent oligopeptide transporter (POT/PTR) (TC 2.A.17) family.</text>
</comment>
<keyword evidence="6 9" id="KW-0472">Membrane</keyword>
<feature type="transmembrane region" description="Helical" evidence="9">
    <location>
        <begin position="524"/>
        <end position="547"/>
    </location>
</feature>
<dbReference type="InterPro" id="IPR036259">
    <property type="entry name" value="MFS_trans_sf"/>
</dbReference>
<evidence type="ECO:0000313" key="10">
    <source>
        <dbReference type="EMBL" id="PSN62285.1"/>
    </source>
</evidence>
<comment type="subcellular location">
    <subcellularLocation>
        <location evidence="1 7">Membrane</location>
        <topology evidence="1 7">Multi-pass membrane protein</topology>
    </subcellularLocation>
</comment>
<feature type="region of interest" description="Disordered" evidence="8">
    <location>
        <begin position="23"/>
        <end position="49"/>
    </location>
</feature>
<evidence type="ECO:0000256" key="4">
    <source>
        <dbReference type="ARBA" id="ARBA00022692"/>
    </source>
</evidence>
<evidence type="ECO:0000256" key="2">
    <source>
        <dbReference type="ARBA" id="ARBA00005982"/>
    </source>
</evidence>
<evidence type="ECO:0000256" key="5">
    <source>
        <dbReference type="ARBA" id="ARBA00022989"/>
    </source>
</evidence>
<gene>
    <name evidence="10" type="ORF">BS50DRAFT_638834</name>
</gene>
<dbReference type="GO" id="GO:0071916">
    <property type="term" value="F:dipeptide transmembrane transporter activity"/>
    <property type="evidence" value="ECO:0007669"/>
    <property type="project" value="UniProtKB-ARBA"/>
</dbReference>
<dbReference type="InterPro" id="IPR018456">
    <property type="entry name" value="PTR2_symporter_CS"/>
</dbReference>
<dbReference type="PROSITE" id="PS01023">
    <property type="entry name" value="PTR2_2"/>
    <property type="match status" value="1"/>
</dbReference>
<keyword evidence="3 7" id="KW-0813">Transport</keyword>